<keyword evidence="8" id="KW-0804">Transcription</keyword>
<evidence type="ECO:0000256" key="10">
    <source>
        <dbReference type="ARBA" id="ARBA00030803"/>
    </source>
</evidence>
<evidence type="ECO:0000256" key="8">
    <source>
        <dbReference type="ARBA" id="ARBA00023163"/>
    </source>
</evidence>
<evidence type="ECO:0000256" key="2">
    <source>
        <dbReference type="ARBA" id="ARBA00004236"/>
    </source>
</evidence>
<evidence type="ECO:0000259" key="12">
    <source>
        <dbReference type="Pfam" id="PF22618"/>
    </source>
</evidence>
<evidence type="ECO:0000256" key="4">
    <source>
        <dbReference type="ARBA" id="ARBA00022692"/>
    </source>
</evidence>
<dbReference type="EMBL" id="SHKY01000001">
    <property type="protein sequence ID" value="RZU53657.1"/>
    <property type="molecule type" value="Genomic_DNA"/>
</dbReference>
<dbReference type="InterPro" id="IPR018764">
    <property type="entry name" value="RskA_C"/>
</dbReference>
<dbReference type="PANTHER" id="PTHR37461:SF1">
    <property type="entry name" value="ANTI-SIGMA-K FACTOR RSKA"/>
    <property type="match status" value="1"/>
</dbReference>
<dbReference type="OrthoDB" id="153510at2"/>
<evidence type="ECO:0000313" key="14">
    <source>
        <dbReference type="Proteomes" id="UP000292564"/>
    </source>
</evidence>
<evidence type="ECO:0000256" key="3">
    <source>
        <dbReference type="ARBA" id="ARBA00022475"/>
    </source>
</evidence>
<proteinExistence type="predicted"/>
<dbReference type="AlphaFoldDB" id="A0A4Q7ZR90"/>
<reference evidence="13 14" key="1">
    <citation type="submission" date="2019-02" db="EMBL/GenBank/DDBJ databases">
        <title>Sequencing the genomes of 1000 actinobacteria strains.</title>
        <authorList>
            <person name="Klenk H.-P."/>
        </authorList>
    </citation>
    <scope>NUCLEOTIDE SEQUENCE [LARGE SCALE GENOMIC DNA]</scope>
    <source>
        <strain evidence="13 14">DSM 45162</strain>
    </source>
</reference>
<evidence type="ECO:0000256" key="7">
    <source>
        <dbReference type="ARBA" id="ARBA00023136"/>
    </source>
</evidence>
<dbReference type="Gene3D" id="1.10.10.1320">
    <property type="entry name" value="Anti-sigma factor, zinc-finger domain"/>
    <property type="match status" value="1"/>
</dbReference>
<evidence type="ECO:0000259" key="11">
    <source>
        <dbReference type="Pfam" id="PF10099"/>
    </source>
</evidence>
<evidence type="ECO:0000256" key="9">
    <source>
        <dbReference type="ARBA" id="ARBA00029829"/>
    </source>
</evidence>
<keyword evidence="5" id="KW-1133">Transmembrane helix</keyword>
<keyword evidence="3" id="KW-1003">Cell membrane</keyword>
<keyword evidence="6" id="KW-0805">Transcription regulation</keyword>
<dbReference type="PANTHER" id="PTHR37461">
    <property type="entry name" value="ANTI-SIGMA-K FACTOR RSKA"/>
    <property type="match status" value="1"/>
</dbReference>
<dbReference type="RefSeq" id="WP_130512121.1">
    <property type="nucleotide sequence ID" value="NZ_SHKY01000001.1"/>
</dbReference>
<name>A0A4Q7ZR90_9ACTN</name>
<dbReference type="InterPro" id="IPR053877">
    <property type="entry name" value="RskA_N"/>
</dbReference>
<protein>
    <recommendedName>
        <fullName evidence="10">Regulator of SigK</fullName>
    </recommendedName>
    <alternativeName>
        <fullName evidence="9">Sigma-K anti-sigma factor RskA</fullName>
    </alternativeName>
</protein>
<evidence type="ECO:0000256" key="5">
    <source>
        <dbReference type="ARBA" id="ARBA00022989"/>
    </source>
</evidence>
<dbReference type="GO" id="GO:0005886">
    <property type="term" value="C:plasma membrane"/>
    <property type="evidence" value="ECO:0007669"/>
    <property type="project" value="UniProtKB-SubCell"/>
</dbReference>
<keyword evidence="14" id="KW-1185">Reference proteome</keyword>
<evidence type="ECO:0000256" key="6">
    <source>
        <dbReference type="ARBA" id="ARBA00023015"/>
    </source>
</evidence>
<dbReference type="GO" id="GO:0016989">
    <property type="term" value="F:sigma factor antagonist activity"/>
    <property type="evidence" value="ECO:0007669"/>
    <property type="project" value="TreeGrafter"/>
</dbReference>
<organism evidence="13 14">
    <name type="scientific">Krasilnikovia cinnamomea</name>
    <dbReference type="NCBI Taxonomy" id="349313"/>
    <lineage>
        <taxon>Bacteria</taxon>
        <taxon>Bacillati</taxon>
        <taxon>Actinomycetota</taxon>
        <taxon>Actinomycetes</taxon>
        <taxon>Micromonosporales</taxon>
        <taxon>Micromonosporaceae</taxon>
        <taxon>Krasilnikovia</taxon>
    </lineage>
</organism>
<sequence length="248" mass="25011">MSTDIHALAGAYALDAVDDIERAAFERHLAGCASCAAEVAGFREATARLAEGTWSVPPPGLRDEVLAAVGRTRQLPPGPARRERGAGAALSRWRRYTVAAAAAGILAAGAGAATWAVQEQRVREQQAVADAARAGAARVQAILAAPDVQIRTSAVRGGGRVVVAASASYNAGVVVLTASTAPAPNQALQLWLIKGATPTNAGVLPPGQAASLRVVDGLVGYDALGVSLEPAGGSTTPTEPILAVVSMA</sequence>
<gene>
    <name evidence="13" type="ORF">EV385_5588</name>
</gene>
<dbReference type="InterPro" id="IPR051474">
    <property type="entry name" value="Anti-sigma-K/W_factor"/>
</dbReference>
<dbReference type="Proteomes" id="UP000292564">
    <property type="component" value="Unassembled WGS sequence"/>
</dbReference>
<comment type="caution">
    <text evidence="13">The sequence shown here is derived from an EMBL/GenBank/DDBJ whole genome shotgun (WGS) entry which is preliminary data.</text>
</comment>
<evidence type="ECO:0000256" key="1">
    <source>
        <dbReference type="ARBA" id="ARBA00004167"/>
    </source>
</evidence>
<evidence type="ECO:0000313" key="13">
    <source>
        <dbReference type="EMBL" id="RZU53657.1"/>
    </source>
</evidence>
<feature type="domain" description="Anti-sigma-K factor RskA N-terminal" evidence="12">
    <location>
        <begin position="6"/>
        <end position="47"/>
    </location>
</feature>
<accession>A0A4Q7ZR90</accession>
<dbReference type="Pfam" id="PF10099">
    <property type="entry name" value="RskA_C"/>
    <property type="match status" value="1"/>
</dbReference>
<keyword evidence="7" id="KW-0472">Membrane</keyword>
<dbReference type="GO" id="GO:0006417">
    <property type="term" value="P:regulation of translation"/>
    <property type="evidence" value="ECO:0007669"/>
    <property type="project" value="TreeGrafter"/>
</dbReference>
<comment type="subcellular location">
    <subcellularLocation>
        <location evidence="2">Cell membrane</location>
    </subcellularLocation>
    <subcellularLocation>
        <location evidence="1">Membrane</location>
        <topology evidence="1">Single-pass membrane protein</topology>
    </subcellularLocation>
</comment>
<keyword evidence="4" id="KW-0812">Transmembrane</keyword>
<feature type="domain" description="Anti-sigma K factor RskA C-terminal" evidence="11">
    <location>
        <begin position="99"/>
        <end position="241"/>
    </location>
</feature>
<dbReference type="Pfam" id="PF22618">
    <property type="entry name" value="RskA_N"/>
    <property type="match status" value="1"/>
</dbReference>
<dbReference type="InterPro" id="IPR041916">
    <property type="entry name" value="Anti_sigma_zinc_sf"/>
</dbReference>